<protein>
    <recommendedName>
        <fullName evidence="4">DUF2878 domain-containing protein</fullName>
    </recommendedName>
</protein>
<evidence type="ECO:0000313" key="2">
    <source>
        <dbReference type="EMBL" id="KJN32760.1"/>
    </source>
</evidence>
<name>A0A0F1BI46_9ENTR</name>
<organism evidence="2 3">
    <name type="scientific">Enterobacter sichuanensis</name>
    <dbReference type="NCBI Taxonomy" id="2071710"/>
    <lineage>
        <taxon>Bacteria</taxon>
        <taxon>Pseudomonadati</taxon>
        <taxon>Pseudomonadota</taxon>
        <taxon>Gammaproteobacteria</taxon>
        <taxon>Enterobacterales</taxon>
        <taxon>Enterobacteriaceae</taxon>
        <taxon>Enterobacter</taxon>
        <taxon>Enterobacter cloacae complex</taxon>
    </lineage>
</organism>
<evidence type="ECO:0000256" key="1">
    <source>
        <dbReference type="SAM" id="Phobius"/>
    </source>
</evidence>
<dbReference type="RefSeq" id="WP_025757923.1">
    <property type="nucleotide sequence ID" value="NZ_JABUMZ010000071.1"/>
</dbReference>
<dbReference type="AlphaFoldDB" id="A0A0F1BI46"/>
<dbReference type="EMBL" id="JZYX01000001">
    <property type="protein sequence ID" value="KJN32760.1"/>
    <property type="molecule type" value="Genomic_DNA"/>
</dbReference>
<dbReference type="InterPro" id="IPR021306">
    <property type="entry name" value="DUF2878"/>
</dbReference>
<keyword evidence="1" id="KW-0472">Membrane</keyword>
<proteinExistence type="predicted"/>
<dbReference type="Pfam" id="PF11086">
    <property type="entry name" value="DUF2878"/>
    <property type="match status" value="1"/>
</dbReference>
<feature type="transmembrane region" description="Helical" evidence="1">
    <location>
        <begin position="30"/>
        <end position="47"/>
    </location>
</feature>
<keyword evidence="1" id="KW-0812">Transmembrane</keyword>
<comment type="caution">
    <text evidence="2">The sequence shown here is derived from an EMBL/GenBank/DDBJ whole genome shotgun (WGS) entry which is preliminary data.</text>
</comment>
<accession>A0A0F1BI46</accession>
<keyword evidence="1" id="KW-1133">Transmembrane helix</keyword>
<dbReference type="PATRIC" id="fig|1619248.3.peg.29"/>
<dbReference type="OrthoDB" id="6522758at2"/>
<feature type="transmembrane region" description="Helical" evidence="1">
    <location>
        <begin position="135"/>
        <end position="156"/>
    </location>
</feature>
<feature type="transmembrane region" description="Helical" evidence="1">
    <location>
        <begin position="7"/>
        <end position="24"/>
    </location>
</feature>
<gene>
    <name evidence="2" type="ORF">SS37_00140</name>
</gene>
<evidence type="ECO:0000313" key="3">
    <source>
        <dbReference type="Proteomes" id="UP000033352"/>
    </source>
</evidence>
<reference evidence="2 3" key="1">
    <citation type="submission" date="2015-03" db="EMBL/GenBank/DDBJ databases">
        <authorList>
            <person name="McCorrison J."/>
            <person name="Sanka R."/>
            <person name="Adams M."/>
            <person name="Brinkac L."/>
            <person name="Nierman W."/>
            <person name="Sutton G."/>
            <person name="Nelson K."/>
            <person name="Kiedrowski L."/>
            <person name="Guerrero D."/>
            <person name="Bonomo R."/>
        </authorList>
    </citation>
    <scope>NUCLEOTIDE SEQUENCE [LARGE SCALE GENOMIC DNA]</scope>
    <source>
        <strain evidence="2 3">35699</strain>
    </source>
</reference>
<sequence>MRRYLQVFLLAVAFDLYWALVVLFREQGLILWLALAILACLLLPSVYRLYAIGLAAAGSLLDALWALTGLIAFTGESLMPLWMVALWLMFATVWTQLTRTTTLPGWLLTLLAAVGGPVAYLFGERLGAITFLEPTVIVVGWMVPGWLVLMLFYHLLMGRQK</sequence>
<dbReference type="Proteomes" id="UP000033352">
    <property type="component" value="Unassembled WGS sequence"/>
</dbReference>
<feature type="transmembrane region" description="Helical" evidence="1">
    <location>
        <begin position="104"/>
        <end position="123"/>
    </location>
</feature>
<evidence type="ECO:0008006" key="4">
    <source>
        <dbReference type="Google" id="ProtNLM"/>
    </source>
</evidence>